<evidence type="ECO:0000313" key="2">
    <source>
        <dbReference type="Proteomes" id="UP000625711"/>
    </source>
</evidence>
<dbReference type="EMBL" id="JAACXV010004628">
    <property type="protein sequence ID" value="KAF7277005.1"/>
    <property type="molecule type" value="Genomic_DNA"/>
</dbReference>
<gene>
    <name evidence="1" type="ORF">GWI33_009567</name>
</gene>
<organism evidence="1 2">
    <name type="scientific">Rhynchophorus ferrugineus</name>
    <name type="common">Red palm weevil</name>
    <name type="synonym">Curculio ferrugineus</name>
    <dbReference type="NCBI Taxonomy" id="354439"/>
    <lineage>
        <taxon>Eukaryota</taxon>
        <taxon>Metazoa</taxon>
        <taxon>Ecdysozoa</taxon>
        <taxon>Arthropoda</taxon>
        <taxon>Hexapoda</taxon>
        <taxon>Insecta</taxon>
        <taxon>Pterygota</taxon>
        <taxon>Neoptera</taxon>
        <taxon>Endopterygota</taxon>
        <taxon>Coleoptera</taxon>
        <taxon>Polyphaga</taxon>
        <taxon>Cucujiformia</taxon>
        <taxon>Curculionidae</taxon>
        <taxon>Dryophthorinae</taxon>
        <taxon>Rhynchophorus</taxon>
    </lineage>
</organism>
<accession>A0A834MEM9</accession>
<reference evidence="1" key="1">
    <citation type="submission" date="2020-08" db="EMBL/GenBank/DDBJ databases">
        <title>Genome sequencing and assembly of the red palm weevil Rhynchophorus ferrugineus.</title>
        <authorList>
            <person name="Dias G.B."/>
            <person name="Bergman C.M."/>
            <person name="Manee M."/>
        </authorList>
    </citation>
    <scope>NUCLEOTIDE SEQUENCE</scope>
    <source>
        <strain evidence="1">AA-2017</strain>
        <tissue evidence="1">Whole larva</tissue>
    </source>
</reference>
<dbReference type="Proteomes" id="UP000625711">
    <property type="component" value="Unassembled WGS sequence"/>
</dbReference>
<name>A0A834MEM9_RHYFE</name>
<comment type="caution">
    <text evidence="1">The sequence shown here is derived from an EMBL/GenBank/DDBJ whole genome shotgun (WGS) entry which is preliminary data.</text>
</comment>
<dbReference type="AlphaFoldDB" id="A0A834MEM9"/>
<sequence length="105" mass="11932">MGNKFYRLPFSHRQAEAKCQRKSQRVKLLKAARPDTEGEMKTSKIYSPIMKLQLQKQQKSIQRLSARQTDGVVPRKAEYFTPNLASECVGIRLAFTPLPPDPGLS</sequence>
<proteinExistence type="predicted"/>
<protein>
    <submittedName>
        <fullName evidence="1">Uncharacterized protein</fullName>
    </submittedName>
</protein>
<evidence type="ECO:0000313" key="1">
    <source>
        <dbReference type="EMBL" id="KAF7277005.1"/>
    </source>
</evidence>
<keyword evidence="2" id="KW-1185">Reference proteome</keyword>